<organism evidence="2 3">
    <name type="scientific">Linum trigynum</name>
    <dbReference type="NCBI Taxonomy" id="586398"/>
    <lineage>
        <taxon>Eukaryota</taxon>
        <taxon>Viridiplantae</taxon>
        <taxon>Streptophyta</taxon>
        <taxon>Embryophyta</taxon>
        <taxon>Tracheophyta</taxon>
        <taxon>Spermatophyta</taxon>
        <taxon>Magnoliopsida</taxon>
        <taxon>eudicotyledons</taxon>
        <taxon>Gunneridae</taxon>
        <taxon>Pentapetalae</taxon>
        <taxon>rosids</taxon>
        <taxon>fabids</taxon>
        <taxon>Malpighiales</taxon>
        <taxon>Linaceae</taxon>
        <taxon>Linum</taxon>
    </lineage>
</organism>
<feature type="region of interest" description="Disordered" evidence="1">
    <location>
        <begin position="96"/>
        <end position="120"/>
    </location>
</feature>
<accession>A0AAV2DXG8</accession>
<sequence length="120" mass="13472">MPLSPWLVQGTVSTWDPFLQSLSPGRNHSKVTTLHRGAFITQLARFFGVPLDGCALVGRARDFPDETLSDIGMIRVVRKDLRIRWIRDMRPVEFDEAAATEPPPPRHFSLTPTTRVPGPP</sequence>
<proteinExistence type="predicted"/>
<evidence type="ECO:0000256" key="1">
    <source>
        <dbReference type="SAM" id="MobiDB-lite"/>
    </source>
</evidence>
<dbReference type="AlphaFoldDB" id="A0AAV2DXG8"/>
<evidence type="ECO:0000313" key="2">
    <source>
        <dbReference type="EMBL" id="CAL1378098.1"/>
    </source>
</evidence>
<dbReference type="EMBL" id="OZ034816">
    <property type="protein sequence ID" value="CAL1378098.1"/>
    <property type="molecule type" value="Genomic_DNA"/>
</dbReference>
<gene>
    <name evidence="2" type="ORF">LTRI10_LOCUS19703</name>
</gene>
<reference evidence="2 3" key="1">
    <citation type="submission" date="2024-04" db="EMBL/GenBank/DDBJ databases">
        <authorList>
            <person name="Fracassetti M."/>
        </authorList>
    </citation>
    <scope>NUCLEOTIDE SEQUENCE [LARGE SCALE GENOMIC DNA]</scope>
</reference>
<evidence type="ECO:0000313" key="3">
    <source>
        <dbReference type="Proteomes" id="UP001497516"/>
    </source>
</evidence>
<protein>
    <submittedName>
        <fullName evidence="2">Uncharacterized protein</fullName>
    </submittedName>
</protein>
<keyword evidence="3" id="KW-1185">Reference proteome</keyword>
<dbReference type="Proteomes" id="UP001497516">
    <property type="component" value="Chromosome 3"/>
</dbReference>
<name>A0AAV2DXG8_9ROSI</name>